<reference evidence="3" key="1">
    <citation type="submission" date="2021-01" db="EMBL/GenBank/DDBJ databases">
        <title>Caligus Genome Assembly.</title>
        <authorList>
            <person name="Gallardo-Escarate C."/>
        </authorList>
    </citation>
    <scope>NUCLEOTIDE SEQUENCE [LARGE SCALE GENOMIC DNA]</scope>
</reference>
<dbReference type="AlphaFoldDB" id="A0A7T8HI46"/>
<dbReference type="Proteomes" id="UP000595437">
    <property type="component" value="Chromosome 7"/>
</dbReference>
<evidence type="ECO:0000313" key="3">
    <source>
        <dbReference type="Proteomes" id="UP000595437"/>
    </source>
</evidence>
<name>A0A7T8HI46_CALRO</name>
<accession>A0A7T8HI46</accession>
<dbReference type="PANTHER" id="PTHR10380:SF196">
    <property type="entry name" value="CUTICULAR PROTEIN 72EA"/>
    <property type="match status" value="1"/>
</dbReference>
<gene>
    <name evidence="2" type="ORF">FKW44_011527</name>
</gene>
<dbReference type="PROSITE" id="PS51155">
    <property type="entry name" value="CHIT_BIND_RR_2"/>
    <property type="match status" value="1"/>
</dbReference>
<evidence type="ECO:0000256" key="1">
    <source>
        <dbReference type="PROSITE-ProRule" id="PRU00497"/>
    </source>
</evidence>
<dbReference type="GO" id="GO:0062129">
    <property type="term" value="C:chitin-based extracellular matrix"/>
    <property type="evidence" value="ECO:0007669"/>
    <property type="project" value="TreeGrafter"/>
</dbReference>
<dbReference type="GO" id="GO:0008010">
    <property type="term" value="F:structural constituent of chitin-based larval cuticle"/>
    <property type="evidence" value="ECO:0007669"/>
    <property type="project" value="TreeGrafter"/>
</dbReference>
<dbReference type="OrthoDB" id="6376947at2759"/>
<dbReference type="Pfam" id="PF00379">
    <property type="entry name" value="Chitin_bind_4"/>
    <property type="match status" value="1"/>
</dbReference>
<evidence type="ECO:0000313" key="2">
    <source>
        <dbReference type="EMBL" id="QQP50509.1"/>
    </source>
</evidence>
<dbReference type="EMBL" id="CP045896">
    <property type="protein sequence ID" value="QQP50509.1"/>
    <property type="molecule type" value="Genomic_DNA"/>
</dbReference>
<dbReference type="InterPro" id="IPR000618">
    <property type="entry name" value="Insect_cuticle"/>
</dbReference>
<dbReference type="InterPro" id="IPR050468">
    <property type="entry name" value="Cuticle_Struct_Prot"/>
</dbReference>
<proteinExistence type="predicted"/>
<sequence length="197" mass="20597">MNNQALSIFLGHPFCPLDPWILPGCHPQPLPRCLWLPGYAPSALHAAHVAAPYAHAVAAPYAHAPYAPAYAPAPYAPIAPPSSQFHAQDEFGNLKFGYSNINSAKSEAGNTYGGVSGGYQYVDANGVLQSVSYVADGLGFRTVDSRLPVAPAVPEAAPLVQAPAPVFEGTQIPDTPEVAEAKAEFQKAYDEAVAASA</sequence>
<organism evidence="2 3">
    <name type="scientific">Caligus rogercresseyi</name>
    <name type="common">Sea louse</name>
    <dbReference type="NCBI Taxonomy" id="217165"/>
    <lineage>
        <taxon>Eukaryota</taxon>
        <taxon>Metazoa</taxon>
        <taxon>Ecdysozoa</taxon>
        <taxon>Arthropoda</taxon>
        <taxon>Crustacea</taxon>
        <taxon>Multicrustacea</taxon>
        <taxon>Hexanauplia</taxon>
        <taxon>Copepoda</taxon>
        <taxon>Siphonostomatoida</taxon>
        <taxon>Caligidae</taxon>
        <taxon>Caligus</taxon>
    </lineage>
</organism>
<protein>
    <submittedName>
        <fullName evidence="2">Cuticle protein</fullName>
    </submittedName>
</protein>
<dbReference type="PANTHER" id="PTHR10380">
    <property type="entry name" value="CUTICLE PROTEIN"/>
    <property type="match status" value="1"/>
</dbReference>
<keyword evidence="3" id="KW-1185">Reference proteome</keyword>
<keyword evidence="1" id="KW-0193">Cuticle</keyword>